<evidence type="ECO:0008006" key="5">
    <source>
        <dbReference type="Google" id="ProtNLM"/>
    </source>
</evidence>
<dbReference type="GO" id="GO:0046281">
    <property type="term" value="P:cinnamic acid catabolic process"/>
    <property type="evidence" value="ECO:0007669"/>
    <property type="project" value="TreeGrafter"/>
</dbReference>
<sequence length="477" mass="52642">MRDYIMALETRGRVKRIPEIDQDKYEATALAYRMVDRFGTDSAPALLIERVKIGGDWREGPIVCNPYGSWIDEALTFGAEIASEDEQVLYRSVIKELGKRLDSGGQWNRIEPVTLDVASAPCKQVIVTGDAIDVTQYPWFKNNPADASRYINMGSVFLYDEEIGPNVGTYRSMVHGKNRIGVNPEPGQHGWLLLNAKRRRGEKFAHCSIAVGPDPITFAVSSNKMAALGEDEMLIAGGLRGKPVEMVKSETNDLMVPAHAEMIIEGIIPLDQGMDEGPYGEMYGYMGPKKPDNFFLEIQAITHRRNPWFINSFTGVTNDMPKAPFVAAGFFQFKKTIPHLTGYYIPPAANGTTVISIDKTMIGQGIQAGQTVSANPGGAKVVIVVDKDINILDPQRVLHALGARWQPSAHIYIPQTFQRAPDPSLPRRGVTSKIVIDATQQLPGEGGPKSWPPVARTMLEKQAPESFAAVDKNWSKY</sequence>
<protein>
    <recommendedName>
        <fullName evidence="5">UbiD family decarboxylase</fullName>
    </recommendedName>
</protein>
<dbReference type="InterPro" id="IPR002830">
    <property type="entry name" value="UbiD"/>
</dbReference>
<gene>
    <name evidence="4" type="ORF">METZ01_LOCUS200528</name>
</gene>
<proteinExistence type="predicted"/>
<dbReference type="SUPFAM" id="SSF50475">
    <property type="entry name" value="FMN-binding split barrel"/>
    <property type="match status" value="1"/>
</dbReference>
<dbReference type="Pfam" id="PF20696">
    <property type="entry name" value="UbiD_C"/>
    <property type="match status" value="1"/>
</dbReference>
<evidence type="ECO:0000259" key="2">
    <source>
        <dbReference type="Pfam" id="PF20695"/>
    </source>
</evidence>
<evidence type="ECO:0000313" key="4">
    <source>
        <dbReference type="EMBL" id="SVB47674.1"/>
    </source>
</evidence>
<feature type="non-terminal residue" evidence="4">
    <location>
        <position position="477"/>
    </location>
</feature>
<dbReference type="PANTHER" id="PTHR30108:SF17">
    <property type="entry name" value="FERULIC ACID DECARBOXYLASE 1"/>
    <property type="match status" value="1"/>
</dbReference>
<dbReference type="PANTHER" id="PTHR30108">
    <property type="entry name" value="3-OCTAPRENYL-4-HYDROXYBENZOATE CARBOXY-LYASE-RELATED"/>
    <property type="match status" value="1"/>
</dbReference>
<feature type="domain" description="3-octaprenyl-4-hydroxybenzoate carboxy-lyase-like N-terminal" evidence="2">
    <location>
        <begin position="6"/>
        <end position="81"/>
    </location>
</feature>
<dbReference type="InterPro" id="IPR049381">
    <property type="entry name" value="UbiD-like_C"/>
</dbReference>
<accession>A0A382EC83</accession>
<dbReference type="InterPro" id="IPR048304">
    <property type="entry name" value="UbiD_Rift_dom"/>
</dbReference>
<dbReference type="SUPFAM" id="SSF143968">
    <property type="entry name" value="UbiD C-terminal domain-like"/>
    <property type="match status" value="1"/>
</dbReference>
<dbReference type="GO" id="GO:0016831">
    <property type="term" value="F:carboxy-lyase activity"/>
    <property type="evidence" value="ECO:0007669"/>
    <property type="project" value="InterPro"/>
</dbReference>
<organism evidence="4">
    <name type="scientific">marine metagenome</name>
    <dbReference type="NCBI Taxonomy" id="408172"/>
    <lineage>
        <taxon>unclassified sequences</taxon>
        <taxon>metagenomes</taxon>
        <taxon>ecological metagenomes</taxon>
    </lineage>
</organism>
<feature type="domain" description="3-octaprenyl-4-hydroxybenzoate carboxy-lyase-like C-terminal" evidence="3">
    <location>
        <begin position="332"/>
        <end position="438"/>
    </location>
</feature>
<dbReference type="GO" id="GO:0005737">
    <property type="term" value="C:cytoplasm"/>
    <property type="evidence" value="ECO:0007669"/>
    <property type="project" value="TreeGrafter"/>
</dbReference>
<dbReference type="AlphaFoldDB" id="A0A382EC83"/>
<reference evidence="4" key="1">
    <citation type="submission" date="2018-05" db="EMBL/GenBank/DDBJ databases">
        <authorList>
            <person name="Lanie J.A."/>
            <person name="Ng W.-L."/>
            <person name="Kazmierczak K.M."/>
            <person name="Andrzejewski T.M."/>
            <person name="Davidsen T.M."/>
            <person name="Wayne K.J."/>
            <person name="Tettelin H."/>
            <person name="Glass J.I."/>
            <person name="Rusch D."/>
            <person name="Podicherti R."/>
            <person name="Tsui H.-C.T."/>
            <person name="Winkler M.E."/>
        </authorList>
    </citation>
    <scope>NUCLEOTIDE SEQUENCE</scope>
</reference>
<dbReference type="Pfam" id="PF01977">
    <property type="entry name" value="UbiD"/>
    <property type="match status" value="1"/>
</dbReference>
<dbReference type="GO" id="GO:0033494">
    <property type="term" value="P:ferulate metabolic process"/>
    <property type="evidence" value="ECO:0007669"/>
    <property type="project" value="TreeGrafter"/>
</dbReference>
<feature type="domain" description="3-octaprenyl-4-hydroxybenzoate carboxy-lyase-like Rift-related" evidence="1">
    <location>
        <begin position="117"/>
        <end position="315"/>
    </location>
</feature>
<dbReference type="InterPro" id="IPR049383">
    <property type="entry name" value="UbiD-like_N"/>
</dbReference>
<evidence type="ECO:0000259" key="3">
    <source>
        <dbReference type="Pfam" id="PF20696"/>
    </source>
</evidence>
<dbReference type="Pfam" id="PF20695">
    <property type="entry name" value="UbiD_N"/>
    <property type="match status" value="1"/>
</dbReference>
<name>A0A382EC83_9ZZZZ</name>
<dbReference type="Gene3D" id="3.40.1670.10">
    <property type="entry name" value="UbiD C-terminal domain-like"/>
    <property type="match status" value="1"/>
</dbReference>
<evidence type="ECO:0000259" key="1">
    <source>
        <dbReference type="Pfam" id="PF01977"/>
    </source>
</evidence>
<dbReference type="EMBL" id="UINC01043520">
    <property type="protein sequence ID" value="SVB47674.1"/>
    <property type="molecule type" value="Genomic_DNA"/>
</dbReference>